<dbReference type="KEGG" id="marq:MARGE09_P0704"/>
<dbReference type="Proteomes" id="UP001320119">
    <property type="component" value="Chromosome"/>
</dbReference>
<evidence type="ECO:0000259" key="1">
    <source>
        <dbReference type="Pfam" id="PF00561"/>
    </source>
</evidence>
<reference evidence="2 3" key="1">
    <citation type="journal article" date="2022" name="IScience">
        <title>An ultrasensitive nanofiber-based assay for enzymatic hydrolysis and deep-sea microbial degradation of cellulose.</title>
        <authorList>
            <person name="Tsudome M."/>
            <person name="Tachioka M."/>
            <person name="Miyazaki M."/>
            <person name="Uchimura K."/>
            <person name="Tsuda M."/>
            <person name="Takaki Y."/>
            <person name="Deguchi S."/>
        </authorList>
    </citation>
    <scope>NUCLEOTIDE SEQUENCE [LARGE SCALE GENOMIC DNA]</scope>
    <source>
        <strain evidence="2 3">GE09</strain>
    </source>
</reference>
<dbReference type="AlphaFoldDB" id="A0AAN1WF80"/>
<feature type="domain" description="AB hydrolase-1" evidence="1">
    <location>
        <begin position="210"/>
        <end position="301"/>
    </location>
</feature>
<accession>A0AAN1WF80</accession>
<proteinExistence type="predicted"/>
<dbReference type="SUPFAM" id="SSF53474">
    <property type="entry name" value="alpha/beta-Hydrolases"/>
    <property type="match status" value="1"/>
</dbReference>
<dbReference type="EMBL" id="AP023086">
    <property type="protein sequence ID" value="BCD96504.1"/>
    <property type="molecule type" value="Genomic_DNA"/>
</dbReference>
<name>A0AAN1WF80_9GAMM</name>
<protein>
    <recommendedName>
        <fullName evidence="1">AB hydrolase-1 domain-containing protein</fullName>
    </recommendedName>
</protein>
<gene>
    <name evidence="2" type="ORF">MARGE09_P0704</name>
</gene>
<organism evidence="2 3">
    <name type="scientific">Marinagarivorans cellulosilyticus</name>
    <dbReference type="NCBI Taxonomy" id="2721545"/>
    <lineage>
        <taxon>Bacteria</taxon>
        <taxon>Pseudomonadati</taxon>
        <taxon>Pseudomonadota</taxon>
        <taxon>Gammaproteobacteria</taxon>
        <taxon>Cellvibrionales</taxon>
        <taxon>Cellvibrionaceae</taxon>
        <taxon>Marinagarivorans</taxon>
    </lineage>
</organism>
<dbReference type="PANTHER" id="PTHR37946:SF1">
    <property type="entry name" value="SLL1969 PROTEIN"/>
    <property type="match status" value="1"/>
</dbReference>
<evidence type="ECO:0000313" key="3">
    <source>
        <dbReference type="Proteomes" id="UP001320119"/>
    </source>
</evidence>
<dbReference type="RefSeq" id="WP_236986001.1">
    <property type="nucleotide sequence ID" value="NZ_AP023086.1"/>
</dbReference>
<dbReference type="InterPro" id="IPR029058">
    <property type="entry name" value="AB_hydrolase_fold"/>
</dbReference>
<keyword evidence="3" id="KW-1185">Reference proteome</keyword>
<dbReference type="PANTHER" id="PTHR37946">
    <property type="entry name" value="SLL1969 PROTEIN"/>
    <property type="match status" value="1"/>
</dbReference>
<dbReference type="PROSITE" id="PS51257">
    <property type="entry name" value="PROKAR_LIPOPROTEIN"/>
    <property type="match status" value="1"/>
</dbReference>
<sequence>MKFDLFTSTRYGCAAIFISLLLTGCSLMAIKEQSEIVESLGSVSGTINVPATLGTTVYATLIEPQGQHFKIVKQSLLSANRHYKFSVLAGTYHVAAFVDSNGDGAYQPGEPATYSGIENSQPTKFTIQPNETLKIAPLTIKGAIASRGSSSKLHKSTSRAYANIGKVTSLQDPMFSRENALMGFWRPVDYTNEFGGGLMMLQPFEKEKTPVIFVHGIMGSSLDFKELIASVDRSRFQPWVLNYASGVRLELISDYFDQALLQIQKQHPVDKVIIIAHSMGGLMTRSFVMKHQASVYSVKLAMVMTINSPLYGMDSAAKGVKSSPIVIPSWRDVARNSEFVQTVHSWQWPKEIPYQMVFSYLPGEDGDGVVPLNSQLSQSLQNEATHVQGFEAQHAGILSQADFISYFNTLLKQY</sequence>
<evidence type="ECO:0000313" key="2">
    <source>
        <dbReference type="EMBL" id="BCD96504.1"/>
    </source>
</evidence>
<dbReference type="InterPro" id="IPR000073">
    <property type="entry name" value="AB_hydrolase_1"/>
</dbReference>
<dbReference type="Gene3D" id="3.40.50.1820">
    <property type="entry name" value="alpha/beta hydrolase"/>
    <property type="match status" value="1"/>
</dbReference>
<dbReference type="Pfam" id="PF00561">
    <property type="entry name" value="Abhydrolase_1"/>
    <property type="match status" value="1"/>
</dbReference>